<dbReference type="GO" id="GO:0034080">
    <property type="term" value="P:CENP-A containing chromatin assembly"/>
    <property type="evidence" value="ECO:0007669"/>
    <property type="project" value="TreeGrafter"/>
</dbReference>
<dbReference type="InterPro" id="IPR019734">
    <property type="entry name" value="TPR_rpt"/>
</dbReference>
<keyword evidence="5" id="KW-0539">Nucleus</keyword>
<comment type="similarity">
    <text evidence="2">Belongs to the NASP family.</text>
</comment>
<accession>A0A1Y1YCG8</accession>
<dbReference type="GO" id="GO:0005654">
    <property type="term" value="C:nucleoplasm"/>
    <property type="evidence" value="ECO:0007669"/>
    <property type="project" value="TreeGrafter"/>
</dbReference>
<dbReference type="EMBL" id="MCFE01000171">
    <property type="protein sequence ID" value="ORX95625.1"/>
    <property type="molecule type" value="Genomic_DNA"/>
</dbReference>
<evidence type="ECO:0000256" key="6">
    <source>
        <dbReference type="SAM" id="MobiDB-lite"/>
    </source>
</evidence>
<feature type="non-terminal residue" evidence="8">
    <location>
        <position position="304"/>
    </location>
</feature>
<dbReference type="Pfam" id="PF10516">
    <property type="entry name" value="SHNi-TPR"/>
    <property type="match status" value="1"/>
</dbReference>
<dbReference type="InterPro" id="IPR051730">
    <property type="entry name" value="NASP-like"/>
</dbReference>
<dbReference type="InterPro" id="IPR011990">
    <property type="entry name" value="TPR-like_helical_dom_sf"/>
</dbReference>
<reference evidence="8 9" key="1">
    <citation type="submission" date="2016-07" db="EMBL/GenBank/DDBJ databases">
        <title>Pervasive Adenine N6-methylation of Active Genes in Fungi.</title>
        <authorList>
            <consortium name="DOE Joint Genome Institute"/>
            <person name="Mondo S.J."/>
            <person name="Dannebaum R.O."/>
            <person name="Kuo R.C."/>
            <person name="Labutti K."/>
            <person name="Haridas S."/>
            <person name="Kuo A."/>
            <person name="Salamov A."/>
            <person name="Ahrendt S.R."/>
            <person name="Lipzen A."/>
            <person name="Sullivan W."/>
            <person name="Andreopoulos W.B."/>
            <person name="Clum A."/>
            <person name="Lindquist E."/>
            <person name="Daum C."/>
            <person name="Ramamoorthy G.K."/>
            <person name="Gryganskyi A."/>
            <person name="Culley D."/>
            <person name="Magnuson J.K."/>
            <person name="James T.Y."/>
            <person name="O'Malley M.A."/>
            <person name="Stajich J.E."/>
            <person name="Spatafora J.W."/>
            <person name="Visel A."/>
            <person name="Grigoriev I.V."/>
        </authorList>
    </citation>
    <scope>NUCLEOTIDE SEQUENCE [LARGE SCALE GENOMIC DNA]</scope>
    <source>
        <strain evidence="8 9">CBS 931.73</strain>
    </source>
</reference>
<protein>
    <recommendedName>
        <fullName evidence="7">Tetratricopeptide SHNi-TPR domain-containing protein</fullName>
    </recommendedName>
</protein>
<dbReference type="InParanoid" id="A0A1Y1YCG8"/>
<dbReference type="Gene3D" id="1.25.40.10">
    <property type="entry name" value="Tetratricopeptide repeat domain"/>
    <property type="match status" value="1"/>
</dbReference>
<organism evidence="8 9">
    <name type="scientific">Basidiobolus meristosporus CBS 931.73</name>
    <dbReference type="NCBI Taxonomy" id="1314790"/>
    <lineage>
        <taxon>Eukaryota</taxon>
        <taxon>Fungi</taxon>
        <taxon>Fungi incertae sedis</taxon>
        <taxon>Zoopagomycota</taxon>
        <taxon>Entomophthoromycotina</taxon>
        <taxon>Basidiobolomycetes</taxon>
        <taxon>Basidiobolales</taxon>
        <taxon>Basidiobolaceae</taxon>
        <taxon>Basidiobolus</taxon>
    </lineage>
</organism>
<sequence>QGRVETFLNEGKKALALGKNEEAVEKLGEASEMVGQKYGQLSIEYADILALYGQALLGNAVQQHSILGNKSLQNASDEMEPAAPAESSKGRFHFEGEPDLAEDEEEEAPEQNGEEEQPDDFETAWEVLDVARVIYSKTEGDEAKLKLGDVLLTLGDVSMESENFEQAATDYTEALTVKQTVLESNDRRLAEAHYKIAISHEYNNQYDPALEHLSEVKKILSERTKSLESEEPSENTKQEIQDMQELIQDIQAKIEDIQNAKQNADTKPEDIWKEQKSENPALPTNVINDLTNLIRSKKPQPAEE</sequence>
<evidence type="ECO:0000256" key="1">
    <source>
        <dbReference type="ARBA" id="ARBA00004123"/>
    </source>
</evidence>
<dbReference type="Proteomes" id="UP000193498">
    <property type="component" value="Unassembled WGS sequence"/>
</dbReference>
<dbReference type="PANTHER" id="PTHR15081">
    <property type="entry name" value="NUCLEAR AUTOANTIGENIC SPERM PROTEIN NASP -RELATED"/>
    <property type="match status" value="1"/>
</dbReference>
<comment type="subcellular location">
    <subcellularLocation>
        <location evidence="1">Nucleus</location>
    </subcellularLocation>
</comment>
<dbReference type="AlphaFoldDB" id="A0A1Y1YCG8"/>
<evidence type="ECO:0000256" key="3">
    <source>
        <dbReference type="ARBA" id="ARBA00022737"/>
    </source>
</evidence>
<keyword evidence="9" id="KW-1185">Reference proteome</keyword>
<feature type="non-terminal residue" evidence="8">
    <location>
        <position position="1"/>
    </location>
</feature>
<dbReference type="GO" id="GO:0006335">
    <property type="term" value="P:DNA replication-dependent chromatin assembly"/>
    <property type="evidence" value="ECO:0007669"/>
    <property type="project" value="TreeGrafter"/>
</dbReference>
<evidence type="ECO:0000313" key="8">
    <source>
        <dbReference type="EMBL" id="ORX95625.1"/>
    </source>
</evidence>
<evidence type="ECO:0000256" key="4">
    <source>
        <dbReference type="ARBA" id="ARBA00022803"/>
    </source>
</evidence>
<dbReference type="FunCoup" id="A0A1Y1YCG8">
    <property type="interactions" value="44"/>
</dbReference>
<evidence type="ECO:0000259" key="7">
    <source>
        <dbReference type="Pfam" id="PF10516"/>
    </source>
</evidence>
<feature type="region of interest" description="Disordered" evidence="6">
    <location>
        <begin position="74"/>
        <end position="121"/>
    </location>
</feature>
<dbReference type="GO" id="GO:0042393">
    <property type="term" value="F:histone binding"/>
    <property type="evidence" value="ECO:0007669"/>
    <property type="project" value="TreeGrafter"/>
</dbReference>
<keyword evidence="3" id="KW-0677">Repeat</keyword>
<evidence type="ECO:0000256" key="2">
    <source>
        <dbReference type="ARBA" id="ARBA00008402"/>
    </source>
</evidence>
<dbReference type="OrthoDB" id="5587616at2759"/>
<comment type="caution">
    <text evidence="8">The sequence shown here is derived from an EMBL/GenBank/DDBJ whole genome shotgun (WGS) entry which is preliminary data.</text>
</comment>
<feature type="domain" description="Tetratricopeptide SHNi-TPR" evidence="7">
    <location>
        <begin position="149"/>
        <end position="183"/>
    </location>
</feature>
<dbReference type="STRING" id="1314790.A0A1Y1YCG8"/>
<name>A0A1Y1YCG8_9FUNG</name>
<dbReference type="PANTHER" id="PTHR15081:SF1">
    <property type="entry name" value="NUCLEAR AUTOANTIGENIC SPERM PROTEIN"/>
    <property type="match status" value="1"/>
</dbReference>
<gene>
    <name evidence="8" type="ORF">K493DRAFT_191901</name>
</gene>
<feature type="compositionally biased region" description="Acidic residues" evidence="6">
    <location>
        <begin position="97"/>
        <end position="121"/>
    </location>
</feature>
<proteinExistence type="inferred from homology"/>
<dbReference type="SUPFAM" id="SSF48452">
    <property type="entry name" value="TPR-like"/>
    <property type="match status" value="1"/>
</dbReference>
<dbReference type="InterPro" id="IPR019544">
    <property type="entry name" value="Tetratricopeptide_SHNi-TPR_dom"/>
</dbReference>
<evidence type="ECO:0000256" key="5">
    <source>
        <dbReference type="ARBA" id="ARBA00023242"/>
    </source>
</evidence>
<feature type="compositionally biased region" description="Basic and acidic residues" evidence="6">
    <location>
        <begin position="259"/>
        <end position="277"/>
    </location>
</feature>
<feature type="region of interest" description="Disordered" evidence="6">
    <location>
        <begin position="259"/>
        <end position="286"/>
    </location>
</feature>
<dbReference type="SMART" id="SM00028">
    <property type="entry name" value="TPR"/>
    <property type="match status" value="3"/>
</dbReference>
<keyword evidence="4" id="KW-0802">TPR repeat</keyword>
<evidence type="ECO:0000313" key="9">
    <source>
        <dbReference type="Proteomes" id="UP000193498"/>
    </source>
</evidence>